<feature type="domain" description="C2H2-type" evidence="13">
    <location>
        <begin position="146"/>
        <end position="173"/>
    </location>
</feature>
<evidence type="ECO:0000256" key="9">
    <source>
        <dbReference type="ARBA" id="ARBA00023163"/>
    </source>
</evidence>
<feature type="domain" description="C2H2-type" evidence="13">
    <location>
        <begin position="174"/>
        <end position="201"/>
    </location>
</feature>
<dbReference type="InterPro" id="IPR036236">
    <property type="entry name" value="Znf_C2H2_sf"/>
</dbReference>
<dbReference type="InterPro" id="IPR013087">
    <property type="entry name" value="Znf_C2H2_type"/>
</dbReference>
<organism evidence="14 15">
    <name type="scientific">Pararge aegeria aegeria</name>
    <dbReference type="NCBI Taxonomy" id="348720"/>
    <lineage>
        <taxon>Eukaryota</taxon>
        <taxon>Metazoa</taxon>
        <taxon>Ecdysozoa</taxon>
        <taxon>Arthropoda</taxon>
        <taxon>Hexapoda</taxon>
        <taxon>Insecta</taxon>
        <taxon>Pterygota</taxon>
        <taxon>Neoptera</taxon>
        <taxon>Endopterygota</taxon>
        <taxon>Lepidoptera</taxon>
        <taxon>Glossata</taxon>
        <taxon>Ditrysia</taxon>
        <taxon>Papilionoidea</taxon>
        <taxon>Nymphalidae</taxon>
        <taxon>Satyrinae</taxon>
        <taxon>Satyrini</taxon>
        <taxon>Parargina</taxon>
        <taxon>Pararge</taxon>
    </lineage>
</organism>
<dbReference type="GO" id="GO:0006355">
    <property type="term" value="P:regulation of DNA-templated transcription"/>
    <property type="evidence" value="ECO:0007669"/>
    <property type="project" value="UniProtKB-ARBA"/>
</dbReference>
<dbReference type="GO" id="GO:0003677">
    <property type="term" value="F:DNA binding"/>
    <property type="evidence" value="ECO:0007669"/>
    <property type="project" value="UniProtKB-KW"/>
</dbReference>
<dbReference type="FunFam" id="3.30.160.60:FF:003288">
    <property type="entry name" value="Uncharacterized protein"/>
    <property type="match status" value="1"/>
</dbReference>
<dbReference type="Pfam" id="PF00096">
    <property type="entry name" value="zf-C2H2"/>
    <property type="match status" value="2"/>
</dbReference>
<evidence type="ECO:0000256" key="10">
    <source>
        <dbReference type="ARBA" id="ARBA00023242"/>
    </source>
</evidence>
<dbReference type="OrthoDB" id="6077919at2759"/>
<evidence type="ECO:0000256" key="5">
    <source>
        <dbReference type="ARBA" id="ARBA00022771"/>
    </source>
</evidence>
<gene>
    <name evidence="14" type="primary">jg13528</name>
    <name evidence="14" type="ORF">PAEG_LOCUS5484</name>
</gene>
<dbReference type="FunFam" id="3.30.160.60:FF:000417">
    <property type="entry name" value="Zinc finger protein"/>
    <property type="match status" value="1"/>
</dbReference>
<feature type="domain" description="C2H2-type" evidence="13">
    <location>
        <begin position="258"/>
        <end position="285"/>
    </location>
</feature>
<name>A0A8S4QRW0_9NEOP</name>
<evidence type="ECO:0000256" key="12">
    <source>
        <dbReference type="SAM" id="MobiDB-lite"/>
    </source>
</evidence>
<keyword evidence="10" id="KW-0539">Nucleus</keyword>
<dbReference type="Gene3D" id="3.30.160.60">
    <property type="entry name" value="Classic Zinc Finger"/>
    <property type="match status" value="6"/>
</dbReference>
<evidence type="ECO:0000313" key="15">
    <source>
        <dbReference type="Proteomes" id="UP000838756"/>
    </source>
</evidence>
<dbReference type="SMART" id="SM00355">
    <property type="entry name" value="ZnF_C2H2"/>
    <property type="match status" value="6"/>
</dbReference>
<dbReference type="PROSITE" id="PS00028">
    <property type="entry name" value="ZINC_FINGER_C2H2_1"/>
    <property type="match status" value="6"/>
</dbReference>
<proteinExistence type="inferred from homology"/>
<evidence type="ECO:0000256" key="11">
    <source>
        <dbReference type="PROSITE-ProRule" id="PRU00042"/>
    </source>
</evidence>
<dbReference type="InterPro" id="IPR056438">
    <property type="entry name" value="Znf-C2H2_CTCF"/>
</dbReference>
<protein>
    <submittedName>
        <fullName evidence="14">Jg13528 protein</fullName>
    </submittedName>
</protein>
<evidence type="ECO:0000256" key="1">
    <source>
        <dbReference type="ARBA" id="ARBA00004123"/>
    </source>
</evidence>
<reference evidence="14" key="1">
    <citation type="submission" date="2022-03" db="EMBL/GenBank/DDBJ databases">
        <authorList>
            <person name="Lindestad O."/>
        </authorList>
    </citation>
    <scope>NUCLEOTIDE SEQUENCE</scope>
</reference>
<evidence type="ECO:0000259" key="13">
    <source>
        <dbReference type="PROSITE" id="PS50157"/>
    </source>
</evidence>
<accession>A0A8S4QRW0</accession>
<keyword evidence="3" id="KW-0479">Metal-binding</keyword>
<dbReference type="InterPro" id="IPR050331">
    <property type="entry name" value="Zinc_finger"/>
</dbReference>
<dbReference type="FunFam" id="3.30.160.60:FF:002343">
    <property type="entry name" value="Zinc finger protein 33A"/>
    <property type="match status" value="1"/>
</dbReference>
<comment type="caution">
    <text evidence="14">The sequence shown here is derived from an EMBL/GenBank/DDBJ whole genome shotgun (WGS) entry which is preliminary data.</text>
</comment>
<feature type="domain" description="C2H2-type" evidence="13">
    <location>
        <begin position="230"/>
        <end position="257"/>
    </location>
</feature>
<dbReference type="EMBL" id="CAKXAJ010018300">
    <property type="protein sequence ID" value="CAH2217599.1"/>
    <property type="molecule type" value="Genomic_DNA"/>
</dbReference>
<dbReference type="GO" id="GO:0005634">
    <property type="term" value="C:nucleus"/>
    <property type="evidence" value="ECO:0007669"/>
    <property type="project" value="UniProtKB-SubCell"/>
</dbReference>
<sequence>MENLKMEGQKSSNTEYVVVCKMERLDGLDVTTEQEDDSIDLTFPKDNFSNAILSDTPELGEQATDPLRPIKTETTVKITRLGTEVKSENEDSSSRGTEGSMKIVKTHVKMERLGETTSSSDSTLPDSPAPKKRRRSKRGTRTVTALACDFCEYKCKHQSVLAMHLRRHTGEKPFICDYCGAKFTRKHDLTSHIRRHTGEKPFRCGRCNARFIRKYDLTAHTKLHTGEKAFPCERCDRKFACKTRYTVHMRSHTGEKPFKCNICRAQFAVKQNYDGHMRSHTGEKPFACDRCDAKFKHKKSLVFHMRTHTGEKPFTTRLRDQSNSSEEFEKLVALEDVFKRLDWNGLGININGAYITQLRFADDVVIMADTLRDLNTMLNDLSSLSTIGPLHEHEQDKDYVQRSCSSLRALHSKLSTNSLATRSN</sequence>
<keyword evidence="15" id="KW-1185">Reference proteome</keyword>
<dbReference type="GO" id="GO:0008270">
    <property type="term" value="F:zinc ion binding"/>
    <property type="evidence" value="ECO:0007669"/>
    <property type="project" value="UniProtKB-KW"/>
</dbReference>
<evidence type="ECO:0000256" key="6">
    <source>
        <dbReference type="ARBA" id="ARBA00022833"/>
    </source>
</evidence>
<evidence type="ECO:0000256" key="4">
    <source>
        <dbReference type="ARBA" id="ARBA00022737"/>
    </source>
</evidence>
<dbReference type="PANTHER" id="PTHR16515">
    <property type="entry name" value="PR DOMAIN ZINC FINGER PROTEIN"/>
    <property type="match status" value="1"/>
</dbReference>
<dbReference type="FunFam" id="3.30.160.60:FF:001156">
    <property type="entry name" value="Zinc finger protein 407"/>
    <property type="match status" value="2"/>
</dbReference>
<dbReference type="SUPFAM" id="SSF57667">
    <property type="entry name" value="beta-beta-alpha zinc fingers"/>
    <property type="match status" value="3"/>
</dbReference>
<feature type="region of interest" description="Disordered" evidence="12">
    <location>
        <begin position="81"/>
        <end position="138"/>
    </location>
</feature>
<dbReference type="Proteomes" id="UP000838756">
    <property type="component" value="Unassembled WGS sequence"/>
</dbReference>
<keyword evidence="8" id="KW-0238">DNA-binding</keyword>
<feature type="domain" description="C2H2-type" evidence="13">
    <location>
        <begin position="202"/>
        <end position="229"/>
    </location>
</feature>
<evidence type="ECO:0000256" key="7">
    <source>
        <dbReference type="ARBA" id="ARBA00023015"/>
    </source>
</evidence>
<feature type="domain" description="C2H2-type" evidence="13">
    <location>
        <begin position="286"/>
        <end position="313"/>
    </location>
</feature>
<keyword evidence="4" id="KW-0677">Repeat</keyword>
<dbReference type="Pfam" id="PF23611">
    <property type="entry name" value="zf-C2H2_16"/>
    <property type="match status" value="1"/>
</dbReference>
<comment type="subcellular location">
    <subcellularLocation>
        <location evidence="1">Nucleus</location>
    </subcellularLocation>
</comment>
<evidence type="ECO:0000256" key="3">
    <source>
        <dbReference type="ARBA" id="ARBA00022723"/>
    </source>
</evidence>
<keyword evidence="7" id="KW-0805">Transcription regulation</keyword>
<feature type="compositionally biased region" description="Basic and acidic residues" evidence="12">
    <location>
        <begin position="83"/>
        <end position="93"/>
    </location>
</feature>
<dbReference type="PROSITE" id="PS50157">
    <property type="entry name" value="ZINC_FINGER_C2H2_2"/>
    <property type="match status" value="6"/>
</dbReference>
<keyword evidence="5 11" id="KW-0863">Zinc-finger</keyword>
<keyword evidence="6" id="KW-0862">Zinc</keyword>
<comment type="similarity">
    <text evidence="2">Belongs to the krueppel C2H2-type zinc-finger protein family.</text>
</comment>
<dbReference type="PANTHER" id="PTHR16515:SF49">
    <property type="entry name" value="GASTRULA ZINC FINGER PROTEIN XLCGF49.1-LIKE-RELATED"/>
    <property type="match status" value="1"/>
</dbReference>
<evidence type="ECO:0000256" key="8">
    <source>
        <dbReference type="ARBA" id="ARBA00023125"/>
    </source>
</evidence>
<keyword evidence="9" id="KW-0804">Transcription</keyword>
<feature type="compositionally biased region" description="Low complexity" evidence="12">
    <location>
        <begin position="116"/>
        <end position="126"/>
    </location>
</feature>
<dbReference type="AlphaFoldDB" id="A0A8S4QRW0"/>
<evidence type="ECO:0000256" key="2">
    <source>
        <dbReference type="ARBA" id="ARBA00006991"/>
    </source>
</evidence>
<evidence type="ECO:0000313" key="14">
    <source>
        <dbReference type="EMBL" id="CAH2217599.1"/>
    </source>
</evidence>